<dbReference type="FunFam" id="3.80.10.10:FF:000530">
    <property type="entry name" value="Receptor-like protein 2"/>
    <property type="match status" value="1"/>
</dbReference>
<evidence type="ECO:0000256" key="5">
    <source>
        <dbReference type="ARBA" id="ARBA00022737"/>
    </source>
</evidence>
<evidence type="ECO:0000256" key="2">
    <source>
        <dbReference type="ARBA" id="ARBA00022614"/>
    </source>
</evidence>
<evidence type="ECO:0000256" key="6">
    <source>
        <dbReference type="ARBA" id="ARBA00022989"/>
    </source>
</evidence>
<keyword evidence="3 9" id="KW-0812">Transmembrane</keyword>
<evidence type="ECO:0000313" key="12">
    <source>
        <dbReference type="EnsemblPlants" id="OBART02G18110.1"/>
    </source>
</evidence>
<dbReference type="PANTHER" id="PTHR48063:SF98">
    <property type="entry name" value="LRR RECEPTOR-LIKE SERINE_THREONINE-PROTEIN KINASE FLS2"/>
    <property type="match status" value="1"/>
</dbReference>
<keyword evidence="4 10" id="KW-0732">Signal</keyword>
<dbReference type="AlphaFoldDB" id="A0A0D3F5M4"/>
<feature type="chain" id="PRO_5002275502" description="Leucine-rich repeat-containing N-terminal plant-type domain-containing protein" evidence="10">
    <location>
        <begin position="23"/>
        <end position="340"/>
    </location>
</feature>
<dbReference type="EnsemblPlants" id="OBART02G18110.1">
    <property type="protein sequence ID" value="OBART02G18110.1"/>
    <property type="gene ID" value="OBART02G18110"/>
</dbReference>
<evidence type="ECO:0000256" key="7">
    <source>
        <dbReference type="ARBA" id="ARBA00023136"/>
    </source>
</evidence>
<dbReference type="Gene3D" id="3.80.10.10">
    <property type="entry name" value="Ribonuclease Inhibitor"/>
    <property type="match status" value="2"/>
</dbReference>
<dbReference type="PaxDb" id="65489-OBART02G18110.1"/>
<evidence type="ECO:0000256" key="3">
    <source>
        <dbReference type="ARBA" id="ARBA00022692"/>
    </source>
</evidence>
<evidence type="ECO:0000256" key="8">
    <source>
        <dbReference type="ARBA" id="ARBA00023180"/>
    </source>
</evidence>
<keyword evidence="13" id="KW-1185">Reference proteome</keyword>
<dbReference type="Gramene" id="OBART02G18110.1">
    <property type="protein sequence ID" value="OBART02G18110.1"/>
    <property type="gene ID" value="OBART02G18110"/>
</dbReference>
<dbReference type="PANTHER" id="PTHR48063">
    <property type="entry name" value="LRR RECEPTOR-LIKE KINASE"/>
    <property type="match status" value="1"/>
</dbReference>
<reference evidence="12" key="1">
    <citation type="journal article" date="2009" name="Rice">
        <title>De Novo Next Generation Sequencing of Plant Genomes.</title>
        <authorList>
            <person name="Rounsley S."/>
            <person name="Marri P.R."/>
            <person name="Yu Y."/>
            <person name="He R."/>
            <person name="Sisneros N."/>
            <person name="Goicoechea J.L."/>
            <person name="Lee S.J."/>
            <person name="Angelova A."/>
            <person name="Kudrna D."/>
            <person name="Luo M."/>
            <person name="Affourtit J."/>
            <person name="Desany B."/>
            <person name="Knight J."/>
            <person name="Niazi F."/>
            <person name="Egholm M."/>
            <person name="Wing R.A."/>
        </authorList>
    </citation>
    <scope>NUCLEOTIDE SEQUENCE [LARGE SCALE GENOMIC DNA]</scope>
    <source>
        <strain evidence="12">cv. IRGC 105608</strain>
    </source>
</reference>
<dbReference type="FunFam" id="3.80.10.10:FF:000403">
    <property type="entry name" value="Receptor-like protein 2"/>
    <property type="match status" value="1"/>
</dbReference>
<sequence length="340" mass="36601">MNFFHLALVLLPLSFICPPVGSCIEQERLTLLRFLAELSPPHDNGLASSWRNRTDCCTWEGIICDVDGAVTEILLASRGLEGRISSSLSELTSLSQLNLSYNSLSGGLPPELIFSGSIVVLDVSFNRLGGELQEVDSSSSDWPLQVLNISSNLFTGAFPSTTWEKMSNLVAINASNNSFTGHIPSSFCISSLSFAALDLCYNQFSGEIPAGIGKCSALRMLKAGHNNISGALPDDLFHATSLEYLSFPNNGLQATIKLVIKLRPVPIIGQFSTFPTSSFAGNPKLCSPMLLHRCNSAGAAPVSTIPTKQYIDKVVFAIAFGMFFGVGVLYDQIVVSRFFG</sequence>
<keyword evidence="7 9" id="KW-0472">Membrane</keyword>
<feature type="signal peptide" evidence="10">
    <location>
        <begin position="1"/>
        <end position="22"/>
    </location>
</feature>
<dbReference type="Pfam" id="PF08263">
    <property type="entry name" value="LRRNT_2"/>
    <property type="match status" value="1"/>
</dbReference>
<dbReference type="InterPro" id="IPR032675">
    <property type="entry name" value="LRR_dom_sf"/>
</dbReference>
<evidence type="ECO:0000256" key="1">
    <source>
        <dbReference type="ARBA" id="ARBA00004251"/>
    </source>
</evidence>
<dbReference type="InterPro" id="IPR046956">
    <property type="entry name" value="RLP23-like"/>
</dbReference>
<evidence type="ECO:0000313" key="13">
    <source>
        <dbReference type="Proteomes" id="UP000026960"/>
    </source>
</evidence>
<dbReference type="Proteomes" id="UP000026960">
    <property type="component" value="Chromosome 2"/>
</dbReference>
<reference evidence="12" key="2">
    <citation type="submission" date="2015-03" db="UniProtKB">
        <authorList>
            <consortium name="EnsemblPlants"/>
        </authorList>
    </citation>
    <scope>IDENTIFICATION</scope>
</reference>
<dbReference type="GO" id="GO:0005886">
    <property type="term" value="C:plasma membrane"/>
    <property type="evidence" value="ECO:0007669"/>
    <property type="project" value="UniProtKB-SubCell"/>
</dbReference>
<name>A0A0D3F5M4_9ORYZ</name>
<dbReference type="eggNOG" id="KOG0619">
    <property type="taxonomic scope" value="Eukaryota"/>
</dbReference>
<dbReference type="HOGENOM" id="CLU_000288_18_1_1"/>
<dbReference type="InterPro" id="IPR013210">
    <property type="entry name" value="LRR_N_plant-typ"/>
</dbReference>
<keyword evidence="2" id="KW-0433">Leucine-rich repeat</keyword>
<dbReference type="SUPFAM" id="SSF52058">
    <property type="entry name" value="L domain-like"/>
    <property type="match status" value="1"/>
</dbReference>
<keyword evidence="6 9" id="KW-1133">Transmembrane helix</keyword>
<organism evidence="12">
    <name type="scientific">Oryza barthii</name>
    <dbReference type="NCBI Taxonomy" id="65489"/>
    <lineage>
        <taxon>Eukaryota</taxon>
        <taxon>Viridiplantae</taxon>
        <taxon>Streptophyta</taxon>
        <taxon>Embryophyta</taxon>
        <taxon>Tracheophyta</taxon>
        <taxon>Spermatophyta</taxon>
        <taxon>Magnoliopsida</taxon>
        <taxon>Liliopsida</taxon>
        <taxon>Poales</taxon>
        <taxon>Poaceae</taxon>
        <taxon>BOP clade</taxon>
        <taxon>Oryzoideae</taxon>
        <taxon>Oryzeae</taxon>
        <taxon>Oryzinae</taxon>
        <taxon>Oryza</taxon>
    </lineage>
</organism>
<keyword evidence="5" id="KW-0677">Repeat</keyword>
<keyword evidence="8" id="KW-0325">Glycoprotein</keyword>
<accession>A0A0D3F5M4</accession>
<proteinExistence type="predicted"/>
<comment type="subcellular location">
    <subcellularLocation>
        <location evidence="1">Cell membrane</location>
        <topology evidence="1">Single-pass type I membrane protein</topology>
    </subcellularLocation>
</comment>
<evidence type="ECO:0000259" key="11">
    <source>
        <dbReference type="Pfam" id="PF08263"/>
    </source>
</evidence>
<feature type="domain" description="Leucine-rich repeat-containing N-terminal plant-type" evidence="11">
    <location>
        <begin position="25"/>
        <end position="65"/>
    </location>
</feature>
<evidence type="ECO:0000256" key="10">
    <source>
        <dbReference type="SAM" id="SignalP"/>
    </source>
</evidence>
<protein>
    <recommendedName>
        <fullName evidence="11">Leucine-rich repeat-containing N-terminal plant-type domain-containing protein</fullName>
    </recommendedName>
</protein>
<dbReference type="InterPro" id="IPR001611">
    <property type="entry name" value="Leu-rich_rpt"/>
</dbReference>
<feature type="transmembrane region" description="Helical" evidence="9">
    <location>
        <begin position="314"/>
        <end position="335"/>
    </location>
</feature>
<dbReference type="STRING" id="65489.A0A0D3F5M4"/>
<dbReference type="Pfam" id="PF00560">
    <property type="entry name" value="LRR_1"/>
    <property type="match status" value="3"/>
</dbReference>
<evidence type="ECO:0000256" key="9">
    <source>
        <dbReference type="SAM" id="Phobius"/>
    </source>
</evidence>
<evidence type="ECO:0000256" key="4">
    <source>
        <dbReference type="ARBA" id="ARBA00022729"/>
    </source>
</evidence>